<protein>
    <submittedName>
        <fullName evidence="10">Glycosyltransferase family 87 protein</fullName>
        <ecNumber evidence="10">2.4.-.-</ecNumber>
    </submittedName>
</protein>
<keyword evidence="2" id="KW-1003">Cell membrane</keyword>
<sequence length="443" mass="48134">MSTSASTRVSTNSTRRARHRKPEAATDSSAIVRWYHHVTGLLFGAVVMLLVRGAQDPGDLGSLWIAGLLVGKGDTENLYAIHETDFALITGEAWINTYEQSDVSAYPHPFVHTPFVAQVMSWITKLLSFDSAVFWITVLSAWALVILIVSAWRFWFEDEIPPGYLALGLVLGWVATSFQSSLHLGQTTPFIFAGVAYGLAAARIHPVRAGLALGAVAVVKLTPVVLVIICLFFPRARKAGVAGLLFGITAVVVSIVSLGFATFRTWVETLQELNAAALVAPVNGAFASLINVGVVEDPDALVSIVEDPSLVTSLVPRLLALALIAVVVYIAWRSSEPWKITTVGIFTTLTATSGILWDHYVLLIVLPLLGVLARGQGWVLYLIPVCAVFAFPPLAAWDSERWLPWAAFTALVGSVLALCLAEFLRDEPRPERKPMHLSFRLSR</sequence>
<organism evidence="10 11">
    <name type="scientific">Corynebacterium pseudodiphtheriticum</name>
    <dbReference type="NCBI Taxonomy" id="37637"/>
    <lineage>
        <taxon>Bacteria</taxon>
        <taxon>Bacillati</taxon>
        <taxon>Actinomycetota</taxon>
        <taxon>Actinomycetes</taxon>
        <taxon>Mycobacteriales</taxon>
        <taxon>Corynebacteriaceae</taxon>
        <taxon>Corynebacterium</taxon>
    </lineage>
</organism>
<evidence type="ECO:0000256" key="6">
    <source>
        <dbReference type="ARBA" id="ARBA00023136"/>
    </source>
</evidence>
<dbReference type="Proteomes" id="UP001224412">
    <property type="component" value="Unassembled WGS sequence"/>
</dbReference>
<dbReference type="GO" id="GO:0005886">
    <property type="term" value="C:plasma membrane"/>
    <property type="evidence" value="ECO:0007669"/>
    <property type="project" value="UniProtKB-SubCell"/>
</dbReference>
<keyword evidence="4 9" id="KW-0812">Transmembrane</keyword>
<evidence type="ECO:0000256" key="1">
    <source>
        <dbReference type="ARBA" id="ARBA00004651"/>
    </source>
</evidence>
<proteinExistence type="inferred from homology"/>
<reference evidence="10" key="1">
    <citation type="submission" date="2023-05" db="EMBL/GenBank/DDBJ databases">
        <title>Metabolic capabilities are highly conserved among human nasal-associated Corynebacterium species in pangenomic analyses.</title>
        <authorList>
            <person name="Tran T.H."/>
            <person name="Roberts A.Q."/>
            <person name="Escapa I.F."/>
            <person name="Gao W."/>
            <person name="Conlan S."/>
            <person name="Kong H."/>
            <person name="Segre J.A."/>
            <person name="Kelly M.S."/>
            <person name="Lemon K.P."/>
        </authorList>
    </citation>
    <scope>NUCLEOTIDE SEQUENCE</scope>
    <source>
        <strain evidence="10">KPL2773</strain>
    </source>
</reference>
<feature type="transmembrane region" description="Helical" evidence="9">
    <location>
        <begin position="402"/>
        <end position="424"/>
    </location>
</feature>
<dbReference type="EMBL" id="JASNVH010000018">
    <property type="protein sequence ID" value="MDK4307840.1"/>
    <property type="molecule type" value="Genomic_DNA"/>
</dbReference>
<dbReference type="Pfam" id="PF09594">
    <property type="entry name" value="GT87"/>
    <property type="match status" value="1"/>
</dbReference>
<dbReference type="EC" id="2.4.-.-" evidence="10"/>
<feature type="transmembrane region" description="Helical" evidence="9">
    <location>
        <begin position="212"/>
        <end position="233"/>
    </location>
</feature>
<accession>A0AAP4BSP7</accession>
<feature type="transmembrane region" description="Helical" evidence="9">
    <location>
        <begin position="275"/>
        <end position="294"/>
    </location>
</feature>
<evidence type="ECO:0000256" key="2">
    <source>
        <dbReference type="ARBA" id="ARBA00022475"/>
    </source>
</evidence>
<feature type="transmembrane region" description="Helical" evidence="9">
    <location>
        <begin position="132"/>
        <end position="155"/>
    </location>
</feature>
<comment type="subcellular location">
    <subcellularLocation>
        <location evidence="1">Cell membrane</location>
        <topology evidence="1">Multi-pass membrane protein</topology>
    </subcellularLocation>
</comment>
<keyword evidence="5 9" id="KW-1133">Transmembrane helix</keyword>
<dbReference type="AlphaFoldDB" id="A0AAP4BSP7"/>
<comment type="similarity">
    <text evidence="7">Belongs to the glycosyltransferase 87 family.</text>
</comment>
<comment type="caution">
    <text evidence="10">The sequence shown here is derived from an EMBL/GenBank/DDBJ whole genome shotgun (WGS) entry which is preliminary data.</text>
</comment>
<feature type="region of interest" description="Disordered" evidence="8">
    <location>
        <begin position="1"/>
        <end position="24"/>
    </location>
</feature>
<evidence type="ECO:0000313" key="11">
    <source>
        <dbReference type="Proteomes" id="UP001224412"/>
    </source>
</evidence>
<feature type="transmembrane region" description="Helical" evidence="9">
    <location>
        <begin position="378"/>
        <end position="396"/>
    </location>
</feature>
<evidence type="ECO:0000256" key="3">
    <source>
        <dbReference type="ARBA" id="ARBA00022679"/>
    </source>
</evidence>
<dbReference type="GO" id="GO:0016758">
    <property type="term" value="F:hexosyltransferase activity"/>
    <property type="evidence" value="ECO:0007669"/>
    <property type="project" value="InterPro"/>
</dbReference>
<feature type="transmembrane region" description="Helical" evidence="9">
    <location>
        <begin position="314"/>
        <end position="332"/>
    </location>
</feature>
<feature type="transmembrane region" description="Helical" evidence="9">
    <location>
        <begin position="344"/>
        <end position="366"/>
    </location>
</feature>
<evidence type="ECO:0000256" key="8">
    <source>
        <dbReference type="SAM" id="MobiDB-lite"/>
    </source>
</evidence>
<dbReference type="InterPro" id="IPR018584">
    <property type="entry name" value="GT87"/>
</dbReference>
<gene>
    <name evidence="10" type="ORF">QPX42_09870</name>
</gene>
<name>A0AAP4BSP7_9CORY</name>
<evidence type="ECO:0000313" key="10">
    <source>
        <dbReference type="EMBL" id="MDK4307840.1"/>
    </source>
</evidence>
<evidence type="ECO:0000256" key="5">
    <source>
        <dbReference type="ARBA" id="ARBA00022989"/>
    </source>
</evidence>
<keyword evidence="3 10" id="KW-0808">Transferase</keyword>
<keyword evidence="6 9" id="KW-0472">Membrane</keyword>
<evidence type="ECO:0000256" key="9">
    <source>
        <dbReference type="SAM" id="Phobius"/>
    </source>
</evidence>
<feature type="transmembrane region" description="Helical" evidence="9">
    <location>
        <begin position="161"/>
        <end position="178"/>
    </location>
</feature>
<feature type="transmembrane region" description="Helical" evidence="9">
    <location>
        <begin position="34"/>
        <end position="51"/>
    </location>
</feature>
<evidence type="ECO:0000256" key="7">
    <source>
        <dbReference type="ARBA" id="ARBA00024033"/>
    </source>
</evidence>
<feature type="compositionally biased region" description="Polar residues" evidence="8">
    <location>
        <begin position="1"/>
        <end position="14"/>
    </location>
</feature>
<keyword evidence="10" id="KW-0328">Glycosyltransferase</keyword>
<dbReference type="RefSeq" id="WP_023018367.1">
    <property type="nucleotide sequence ID" value="NZ_JAQPSQ010000007.1"/>
</dbReference>
<feature type="transmembrane region" description="Helical" evidence="9">
    <location>
        <begin position="240"/>
        <end position="263"/>
    </location>
</feature>
<evidence type="ECO:0000256" key="4">
    <source>
        <dbReference type="ARBA" id="ARBA00022692"/>
    </source>
</evidence>